<reference evidence="2 3" key="1">
    <citation type="journal article" date="2019" name="Int. J. Syst. Evol. Microbiol.">
        <title>The Global Catalogue of Microorganisms (GCM) 10K type strain sequencing project: providing services to taxonomists for standard genome sequencing and annotation.</title>
        <authorList>
            <consortium name="The Broad Institute Genomics Platform"/>
            <consortium name="The Broad Institute Genome Sequencing Center for Infectious Disease"/>
            <person name="Wu L."/>
            <person name="Ma J."/>
        </authorList>
    </citation>
    <scope>NUCLEOTIDE SEQUENCE [LARGE SCALE GENOMIC DNA]</scope>
    <source>
        <strain evidence="2 3">JCM 11448</strain>
    </source>
</reference>
<sequence length="61" mass="6160">MRRVTRSGENQLECGKPVGLVGLAAYATESRGLRDVEEPGGPDRGDPEAGAGPVGGGLQPA</sequence>
<dbReference type="Proteomes" id="UP001500282">
    <property type="component" value="Unassembled WGS sequence"/>
</dbReference>
<accession>A0ABN1X310</accession>
<organism evidence="2 3">
    <name type="scientific">Streptomyces javensis</name>
    <dbReference type="NCBI Taxonomy" id="114698"/>
    <lineage>
        <taxon>Bacteria</taxon>
        <taxon>Bacillati</taxon>
        <taxon>Actinomycetota</taxon>
        <taxon>Actinomycetes</taxon>
        <taxon>Kitasatosporales</taxon>
        <taxon>Streptomycetaceae</taxon>
        <taxon>Streptomyces</taxon>
        <taxon>Streptomyces violaceusniger group</taxon>
    </lineage>
</organism>
<feature type="compositionally biased region" description="Basic and acidic residues" evidence="1">
    <location>
        <begin position="31"/>
        <end position="47"/>
    </location>
</feature>
<gene>
    <name evidence="2" type="ORF">GCM10009579_47530</name>
</gene>
<feature type="region of interest" description="Disordered" evidence="1">
    <location>
        <begin position="30"/>
        <end position="61"/>
    </location>
</feature>
<evidence type="ECO:0000256" key="1">
    <source>
        <dbReference type="SAM" id="MobiDB-lite"/>
    </source>
</evidence>
<evidence type="ECO:0000313" key="2">
    <source>
        <dbReference type="EMBL" id="GAA1281600.1"/>
    </source>
</evidence>
<protein>
    <submittedName>
        <fullName evidence="2">Uncharacterized protein</fullName>
    </submittedName>
</protein>
<proteinExistence type="predicted"/>
<feature type="compositionally biased region" description="Gly residues" evidence="1">
    <location>
        <begin position="52"/>
        <end position="61"/>
    </location>
</feature>
<keyword evidence="3" id="KW-1185">Reference proteome</keyword>
<name>A0ABN1X310_9ACTN</name>
<evidence type="ECO:0000313" key="3">
    <source>
        <dbReference type="Proteomes" id="UP001500282"/>
    </source>
</evidence>
<comment type="caution">
    <text evidence="2">The sequence shown here is derived from an EMBL/GenBank/DDBJ whole genome shotgun (WGS) entry which is preliminary data.</text>
</comment>
<dbReference type="EMBL" id="BAAAIH010000027">
    <property type="protein sequence ID" value="GAA1281600.1"/>
    <property type="molecule type" value="Genomic_DNA"/>
</dbReference>